<keyword evidence="3" id="KW-0813">Transport</keyword>
<comment type="subcellular location">
    <subcellularLocation>
        <location evidence="1">Membrane</location>
        <topology evidence="1">Peripheral membrane protein</topology>
    </subcellularLocation>
</comment>
<dbReference type="InterPro" id="IPR035968">
    <property type="entry name" value="ATP_synth_F1_ATPase_gsu"/>
</dbReference>
<dbReference type="Proteomes" id="UP000676194">
    <property type="component" value="Chromosome"/>
</dbReference>
<feature type="compositionally biased region" description="Basic residues" evidence="9">
    <location>
        <begin position="21"/>
        <end position="30"/>
    </location>
</feature>
<comment type="similarity">
    <text evidence="2">Belongs to the ATPase gamma chain family.</text>
</comment>
<evidence type="ECO:0000256" key="7">
    <source>
        <dbReference type="ARBA" id="ARBA00023196"/>
    </source>
</evidence>
<keyword evidence="4" id="KW-0375">Hydrogen ion transport</keyword>
<feature type="region of interest" description="Disordered" evidence="9">
    <location>
        <begin position="1"/>
        <end position="30"/>
    </location>
</feature>
<keyword evidence="11" id="KW-1185">Reference proteome</keyword>
<dbReference type="GO" id="GO:0045259">
    <property type="term" value="C:proton-transporting ATP synthase complex"/>
    <property type="evidence" value="ECO:0007669"/>
    <property type="project" value="UniProtKB-KW"/>
</dbReference>
<evidence type="ECO:0000256" key="3">
    <source>
        <dbReference type="ARBA" id="ARBA00022448"/>
    </source>
</evidence>
<organism evidence="10 11">
    <name type="scientific">Telmatocola sphagniphila</name>
    <dbReference type="NCBI Taxonomy" id="1123043"/>
    <lineage>
        <taxon>Bacteria</taxon>
        <taxon>Pseudomonadati</taxon>
        <taxon>Planctomycetota</taxon>
        <taxon>Planctomycetia</taxon>
        <taxon>Gemmatales</taxon>
        <taxon>Gemmataceae</taxon>
    </lineage>
</organism>
<dbReference type="SUPFAM" id="SSF52943">
    <property type="entry name" value="ATP synthase (F1-ATPase), gamma subunit"/>
    <property type="match status" value="1"/>
</dbReference>
<dbReference type="EMBL" id="CP074694">
    <property type="protein sequence ID" value="QVL34948.1"/>
    <property type="molecule type" value="Genomic_DNA"/>
</dbReference>
<evidence type="ECO:0000256" key="8">
    <source>
        <dbReference type="ARBA" id="ARBA00023310"/>
    </source>
</evidence>
<name>A0A8E6BAW2_9BACT</name>
<evidence type="ECO:0000256" key="5">
    <source>
        <dbReference type="ARBA" id="ARBA00023065"/>
    </source>
</evidence>
<dbReference type="AlphaFoldDB" id="A0A8E6BAW2"/>
<gene>
    <name evidence="10" type="ORF">KIH39_18100</name>
</gene>
<keyword evidence="7" id="KW-0139">CF(1)</keyword>
<evidence type="ECO:0000256" key="6">
    <source>
        <dbReference type="ARBA" id="ARBA00023136"/>
    </source>
</evidence>
<keyword evidence="6" id="KW-0472">Membrane</keyword>
<proteinExistence type="inferred from homology"/>
<evidence type="ECO:0000256" key="2">
    <source>
        <dbReference type="ARBA" id="ARBA00007681"/>
    </source>
</evidence>
<evidence type="ECO:0000256" key="9">
    <source>
        <dbReference type="SAM" id="MobiDB-lite"/>
    </source>
</evidence>
<protein>
    <submittedName>
        <fullName evidence="10">F0F1 ATP synthase subunit gamma</fullName>
    </submittedName>
</protein>
<accession>A0A8E6BAW2</accession>
<evidence type="ECO:0000313" key="10">
    <source>
        <dbReference type="EMBL" id="QVL34948.1"/>
    </source>
</evidence>
<evidence type="ECO:0000256" key="4">
    <source>
        <dbReference type="ARBA" id="ARBA00022781"/>
    </source>
</evidence>
<dbReference type="Gene3D" id="3.40.1380.10">
    <property type="match status" value="1"/>
</dbReference>
<evidence type="ECO:0000313" key="11">
    <source>
        <dbReference type="Proteomes" id="UP000676194"/>
    </source>
</evidence>
<reference evidence="10" key="1">
    <citation type="submission" date="2021-05" db="EMBL/GenBank/DDBJ databases">
        <title>Complete genome sequence of the cellulolytic planctomycete Telmatocola sphagniphila SP2T and characterization of the first cellulase from planctomycetes.</title>
        <authorList>
            <person name="Rakitin A.L."/>
            <person name="Beletsky A.V."/>
            <person name="Naumoff D.G."/>
            <person name="Kulichevskaya I.S."/>
            <person name="Mardanov A.V."/>
            <person name="Ravin N.V."/>
            <person name="Dedysh S.N."/>
        </authorList>
    </citation>
    <scope>NUCLEOTIDE SEQUENCE</scope>
    <source>
        <strain evidence="10">SP2T</strain>
    </source>
</reference>
<evidence type="ECO:0000256" key="1">
    <source>
        <dbReference type="ARBA" id="ARBA00004170"/>
    </source>
</evidence>
<dbReference type="KEGG" id="tsph:KIH39_18100"/>
<keyword evidence="5" id="KW-0406">Ion transport</keyword>
<sequence>MDWRSRGRQNNPASRIDPHHLRSSRRRGGFRRGQRAILTARQYREVVVRAISAAGPKVRLLAQEVEADNSLVIVLTSEQPLCGGFNHLVLDRTRSAQRASRSCKSRTYRRWPAGRPCHDGLRINSSANRKGTDFAGRAERGRQGFGELHRSRIYFGKSRRGRSRLYALSVD</sequence>
<keyword evidence="8" id="KW-0066">ATP synthesis</keyword>
<dbReference type="GO" id="GO:0046933">
    <property type="term" value="F:proton-transporting ATP synthase activity, rotational mechanism"/>
    <property type="evidence" value="ECO:0007669"/>
    <property type="project" value="InterPro"/>
</dbReference>